<dbReference type="InterPro" id="IPR027417">
    <property type="entry name" value="P-loop_NTPase"/>
</dbReference>
<dbReference type="InterPro" id="IPR009928">
    <property type="entry name" value="DnaI_N"/>
</dbReference>
<accession>A0A2N5MA06</accession>
<dbReference type="GO" id="GO:0005524">
    <property type="term" value="F:ATP binding"/>
    <property type="evidence" value="ECO:0007669"/>
    <property type="project" value="InterPro"/>
</dbReference>
<dbReference type="Pfam" id="PF01695">
    <property type="entry name" value="IstB_IS21"/>
    <property type="match status" value="1"/>
</dbReference>
<dbReference type="PANTHER" id="PTHR30050:SF8">
    <property type="entry name" value="PRIMOSOMAL PROTEIN DNAI"/>
    <property type="match status" value="1"/>
</dbReference>
<dbReference type="EMBL" id="PGUY01000011">
    <property type="protein sequence ID" value="PLT31196.1"/>
    <property type="molecule type" value="Genomic_DNA"/>
</dbReference>
<dbReference type="Pfam" id="PF07319">
    <property type="entry name" value="DnaI_N"/>
    <property type="match status" value="1"/>
</dbReference>
<organism evidence="2 3">
    <name type="scientific">Peribacillus deserti</name>
    <dbReference type="NCBI Taxonomy" id="673318"/>
    <lineage>
        <taxon>Bacteria</taxon>
        <taxon>Bacillati</taxon>
        <taxon>Bacillota</taxon>
        <taxon>Bacilli</taxon>
        <taxon>Bacillales</taxon>
        <taxon>Bacillaceae</taxon>
        <taxon>Peribacillus</taxon>
    </lineage>
</organism>
<dbReference type="CDD" id="cd00009">
    <property type="entry name" value="AAA"/>
    <property type="match status" value="1"/>
</dbReference>
<dbReference type="Proteomes" id="UP000234748">
    <property type="component" value="Unassembled WGS sequence"/>
</dbReference>
<dbReference type="InterPro" id="IPR003593">
    <property type="entry name" value="AAA+_ATPase"/>
</dbReference>
<comment type="caution">
    <text evidence="2">The sequence shown here is derived from an EMBL/GenBank/DDBJ whole genome shotgun (WGS) entry which is preliminary data.</text>
</comment>
<proteinExistence type="predicted"/>
<dbReference type="GO" id="GO:0006260">
    <property type="term" value="P:DNA replication"/>
    <property type="evidence" value="ECO:0007669"/>
    <property type="project" value="TreeGrafter"/>
</dbReference>
<evidence type="ECO:0000259" key="1">
    <source>
        <dbReference type="SMART" id="SM00382"/>
    </source>
</evidence>
<gene>
    <name evidence="2" type="ORF">CUU66_03890</name>
</gene>
<evidence type="ECO:0000313" key="2">
    <source>
        <dbReference type="EMBL" id="PLT31196.1"/>
    </source>
</evidence>
<name>A0A2N5MA06_9BACI</name>
<dbReference type="RefSeq" id="WP_101640367.1">
    <property type="nucleotide sequence ID" value="NZ_PGUY01000011.1"/>
</dbReference>
<keyword evidence="3" id="KW-1185">Reference proteome</keyword>
<feature type="domain" description="AAA+ ATPase" evidence="1">
    <location>
        <begin position="160"/>
        <end position="297"/>
    </location>
</feature>
<reference evidence="2 3" key="1">
    <citation type="submission" date="2017-11" db="EMBL/GenBank/DDBJ databases">
        <title>Comparitive Functional Genomics of Dry Heat Resistant strains isolated from the Viking Spacecraft.</title>
        <authorList>
            <person name="Seuylemezian A."/>
            <person name="Cooper K."/>
            <person name="Vaishampayan P."/>
        </authorList>
    </citation>
    <scope>NUCLEOTIDE SEQUENCE [LARGE SCALE GENOMIC DNA]</scope>
    <source>
        <strain evidence="2 3">V1-29</strain>
    </source>
</reference>
<dbReference type="FunFam" id="3.40.50.300:FF:000880">
    <property type="entry name" value="Primosomal protein DnaI"/>
    <property type="match status" value="1"/>
</dbReference>
<dbReference type="SUPFAM" id="SSF52540">
    <property type="entry name" value="P-loop containing nucleoside triphosphate hydrolases"/>
    <property type="match status" value="1"/>
</dbReference>
<dbReference type="OrthoDB" id="61127at2"/>
<protein>
    <submittedName>
        <fullName evidence="2">Primosomal protein DnaI</fullName>
    </submittedName>
</protein>
<dbReference type="InterPro" id="IPR002611">
    <property type="entry name" value="IstB_ATP-bd"/>
</dbReference>
<sequence>MERINDTLNKWANGGQFQERYNRLSEQVLHDPHIAHFLKENSSKISEEMLNKSMGKLYEYSTQSKECANCPSLDGCINMMQGYHPHLVLRGNYIDINYDRCPRKEHADEKKKHEKLIQSLYVPKEILSASIADFDFSSDDRVAALEKATEFVEKYTPGSKMKGLYLYGKFGVGKTYLLGAIANGLARKRISSLLVYVPDFLREIKNSISDHTLGEKLEMVKKAPVLMLDDLGAETMSSWGRDEVFGPILQFRMLEDLPTFFSSNFDFNQMKNHLTVSQRGEIEEVKAARIMERIRYLAEPVLLDGLNRRR</sequence>
<dbReference type="AlphaFoldDB" id="A0A2N5MA06"/>
<dbReference type="PANTHER" id="PTHR30050">
    <property type="entry name" value="CHROMOSOMAL REPLICATION INITIATOR PROTEIN DNAA"/>
    <property type="match status" value="1"/>
</dbReference>
<evidence type="ECO:0000313" key="3">
    <source>
        <dbReference type="Proteomes" id="UP000234748"/>
    </source>
</evidence>
<dbReference type="SMART" id="SM00382">
    <property type="entry name" value="AAA"/>
    <property type="match status" value="1"/>
</dbReference>
<dbReference type="Gene3D" id="3.40.50.300">
    <property type="entry name" value="P-loop containing nucleotide triphosphate hydrolases"/>
    <property type="match status" value="1"/>
</dbReference>
<dbReference type="NCBIfam" id="NF006505">
    <property type="entry name" value="PRK08939.1"/>
    <property type="match status" value="1"/>
</dbReference>